<keyword evidence="4" id="KW-1185">Reference proteome</keyword>
<dbReference type="GO" id="GO:0000166">
    <property type="term" value="F:nucleotide binding"/>
    <property type="evidence" value="ECO:0007669"/>
    <property type="project" value="InterPro"/>
</dbReference>
<dbReference type="InterPro" id="IPR051450">
    <property type="entry name" value="Gfo/Idh/MocA_Oxidoreductases"/>
</dbReference>
<protein>
    <submittedName>
        <fullName evidence="3">Oxidoreductase</fullName>
    </submittedName>
</protein>
<dbReference type="SUPFAM" id="SSF51735">
    <property type="entry name" value="NAD(P)-binding Rossmann-fold domains"/>
    <property type="match status" value="1"/>
</dbReference>
<dbReference type="EMBL" id="LCZJ02000033">
    <property type="protein sequence ID" value="KTD84687.1"/>
    <property type="molecule type" value="Genomic_DNA"/>
</dbReference>
<evidence type="ECO:0000313" key="3">
    <source>
        <dbReference type="EMBL" id="KTD84687.1"/>
    </source>
</evidence>
<dbReference type="RefSeq" id="WP_060625394.1">
    <property type="nucleotide sequence ID" value="NZ_LCZJ02000033.1"/>
</dbReference>
<dbReference type="InterPro" id="IPR036291">
    <property type="entry name" value="NAD(P)-bd_dom_sf"/>
</dbReference>
<sequence>MLNIGIIGYGVRIDMLMDDLFALPYEVCIKAVADPDHERVRALMKKDGSKESMHQMGIDKIDGLLRSCEMNPDTITFYTDADEMLENEKLDGVIVGTNCNLHTYFAKKVLDSNLPLFLEKPVATTMEDLRTLAECEANATAPTVVSFPLRVTPLVQEVKRILDAGTIGKVEHVQAFNDVPYGFVYFHDWYRDESASKGLFLQKATHDIDVINYLLGEEPVNVCAMKSKQIYKGDMPAGLRCSECDKWETCMDSTYNITYVRNDTPRNDYCSFAVDTGNEDSGSMIVKYESGMHVMYSQNFFARKGAARRGARLYGYKGTVEFDFATNEIKVFDHMSDKVTTVRLDDQGSRHGGGDIVLMRNFVHLMQGRTTESIAPLKDGIRSALVCLQAKAFSESDQFYSVTF</sequence>
<dbReference type="PANTHER" id="PTHR43377:SF2">
    <property type="entry name" value="BINDING ROSSMANN FOLD OXIDOREDUCTASE, PUTATIVE (AFU_ORTHOLOGUE AFUA_4G00560)-RELATED"/>
    <property type="match status" value="1"/>
</dbReference>
<evidence type="ECO:0000259" key="1">
    <source>
        <dbReference type="Pfam" id="PF01408"/>
    </source>
</evidence>
<dbReference type="AlphaFoldDB" id="A0A0W1ATQ3"/>
<dbReference type="InterPro" id="IPR055170">
    <property type="entry name" value="GFO_IDH_MocA-like_dom"/>
</dbReference>
<reference evidence="3 4" key="1">
    <citation type="journal article" date="2015" name="Int. Biodeterior. Biodegradation">
        <title>Physiological and genetic screening methods for the isolation of methyl tert-butyl ether-degrading bacteria for bioremediation purposes.</title>
        <authorList>
            <person name="Guisado I.M."/>
            <person name="Purswani J."/>
            <person name="Gonzalez Lopez J."/>
            <person name="Pozo C."/>
        </authorList>
    </citation>
    <scope>NUCLEOTIDE SEQUENCE [LARGE SCALE GENOMIC DNA]</scope>
    <source>
        <strain evidence="3 4">SH7</strain>
    </source>
</reference>
<dbReference type="OrthoDB" id="9815825at2"/>
<evidence type="ECO:0000313" key="4">
    <source>
        <dbReference type="Proteomes" id="UP000054709"/>
    </source>
</evidence>
<proteinExistence type="predicted"/>
<organism evidence="3 4">
    <name type="scientific">Paenibacillus etheri</name>
    <dbReference type="NCBI Taxonomy" id="1306852"/>
    <lineage>
        <taxon>Bacteria</taxon>
        <taxon>Bacillati</taxon>
        <taxon>Bacillota</taxon>
        <taxon>Bacilli</taxon>
        <taxon>Bacillales</taxon>
        <taxon>Paenibacillaceae</taxon>
        <taxon>Paenibacillus</taxon>
    </lineage>
</organism>
<accession>A0A0W1ATQ3</accession>
<dbReference type="PANTHER" id="PTHR43377">
    <property type="entry name" value="BILIVERDIN REDUCTASE A"/>
    <property type="match status" value="1"/>
</dbReference>
<dbReference type="InterPro" id="IPR000683">
    <property type="entry name" value="Gfo/Idh/MocA-like_OxRdtase_N"/>
</dbReference>
<dbReference type="Proteomes" id="UP000054709">
    <property type="component" value="Unassembled WGS sequence"/>
</dbReference>
<dbReference type="Pfam" id="PF01408">
    <property type="entry name" value="GFO_IDH_MocA"/>
    <property type="match status" value="1"/>
</dbReference>
<evidence type="ECO:0000259" key="2">
    <source>
        <dbReference type="Pfam" id="PF22725"/>
    </source>
</evidence>
<dbReference type="Gene3D" id="3.30.360.10">
    <property type="entry name" value="Dihydrodipicolinate Reductase, domain 2"/>
    <property type="match status" value="1"/>
</dbReference>
<dbReference type="Pfam" id="PF22725">
    <property type="entry name" value="GFO_IDH_MocA_C3"/>
    <property type="match status" value="1"/>
</dbReference>
<name>A0A0W1ATQ3_9BACL</name>
<comment type="caution">
    <text evidence="3">The sequence shown here is derived from an EMBL/GenBank/DDBJ whole genome shotgun (WGS) entry which is preliminary data.</text>
</comment>
<feature type="domain" description="Gfo/Idh/MocA-like oxidoreductase N-terminal" evidence="1">
    <location>
        <begin position="2"/>
        <end position="140"/>
    </location>
</feature>
<gene>
    <name evidence="3" type="ORF">UQ64_23865</name>
</gene>
<feature type="domain" description="GFO/IDH/MocA-like oxidoreductase" evidence="2">
    <location>
        <begin position="155"/>
        <end position="321"/>
    </location>
</feature>
<dbReference type="Gene3D" id="3.40.50.720">
    <property type="entry name" value="NAD(P)-binding Rossmann-like Domain"/>
    <property type="match status" value="1"/>
</dbReference>
<dbReference type="SUPFAM" id="SSF55347">
    <property type="entry name" value="Glyceraldehyde-3-phosphate dehydrogenase-like, C-terminal domain"/>
    <property type="match status" value="1"/>
</dbReference>